<proteinExistence type="predicted"/>
<dbReference type="GO" id="GO:0016829">
    <property type="term" value="F:lyase activity"/>
    <property type="evidence" value="ECO:0007669"/>
    <property type="project" value="UniProtKB-KW"/>
</dbReference>
<dbReference type="NCBIfam" id="TIGR02032">
    <property type="entry name" value="GG-red-SF"/>
    <property type="match status" value="1"/>
</dbReference>
<dbReference type="GO" id="GO:0071949">
    <property type="term" value="F:FAD binding"/>
    <property type="evidence" value="ECO:0007669"/>
    <property type="project" value="InterPro"/>
</dbReference>
<accession>A0A810NA29</accession>
<dbReference type="PANTHER" id="PTHR42685">
    <property type="entry name" value="GERANYLGERANYL DIPHOSPHATE REDUCTASE"/>
    <property type="match status" value="1"/>
</dbReference>
<feature type="domain" description="FAD-binding" evidence="1">
    <location>
        <begin position="10"/>
        <end position="308"/>
    </location>
</feature>
<sequence length="397" mass="42514">MPYAARVTAYDVAVVGAGPAGLSAAHTAARAGANVIVLERAEHPRYKTCGGGLIGLSLAALGDRIEVPAHDHIDAVTFTHDGRREFTRRDPGRTLVSMVRREEFDDRLRAAAAAAGAEIRQRVTVRALEQETDRVRVRLADGSEVAAAVVVGADGSSGITARHVGVEYGQVDLGLEVELPVPRDMQGRWRGRLLIDWGPIPGSYGWLFPKGDVFTVGVIAARGSVSARSAAQRSPAVANEDRSRGDDTRAYLRRFVDRLGLSGIEPVHDSGHLTRCRTDASPLRNGRVIVAGDAAGLLEPWTREGISFALRSGALAGAAAAGGDLDGYVTAVHEQLMPSMQAGRDLLAAFSRRPGVFHTLLGTPPGWQVFTRFCRGEPGFDRLVQRRPVRAALSMLR</sequence>
<keyword evidence="2" id="KW-0456">Lyase</keyword>
<evidence type="ECO:0000313" key="3">
    <source>
        <dbReference type="Proteomes" id="UP000680866"/>
    </source>
</evidence>
<dbReference type="InterPro" id="IPR011777">
    <property type="entry name" value="Geranylgeranyl_Rdtase_fam"/>
</dbReference>
<dbReference type="Proteomes" id="UP000680866">
    <property type="component" value="Chromosome"/>
</dbReference>
<dbReference type="PRINTS" id="PR00420">
    <property type="entry name" value="RNGMNOXGNASE"/>
</dbReference>
<organism evidence="2 3">
    <name type="scientific">Polymorphospora rubra</name>
    <dbReference type="NCBI Taxonomy" id="338584"/>
    <lineage>
        <taxon>Bacteria</taxon>
        <taxon>Bacillati</taxon>
        <taxon>Actinomycetota</taxon>
        <taxon>Actinomycetes</taxon>
        <taxon>Micromonosporales</taxon>
        <taxon>Micromonosporaceae</taxon>
        <taxon>Polymorphospora</taxon>
    </lineage>
</organism>
<dbReference type="InterPro" id="IPR050407">
    <property type="entry name" value="Geranylgeranyl_reductase"/>
</dbReference>
<dbReference type="EMBL" id="AP023359">
    <property type="protein sequence ID" value="BCJ69930.1"/>
    <property type="molecule type" value="Genomic_DNA"/>
</dbReference>
<dbReference type="AlphaFoldDB" id="A0A810NA29"/>
<keyword evidence="3" id="KW-1185">Reference proteome</keyword>
<dbReference type="KEGG" id="pry:Prubr_69510"/>
<dbReference type="Gene3D" id="3.50.50.60">
    <property type="entry name" value="FAD/NAD(P)-binding domain"/>
    <property type="match status" value="1"/>
</dbReference>
<dbReference type="GO" id="GO:0016628">
    <property type="term" value="F:oxidoreductase activity, acting on the CH-CH group of donors, NAD or NADP as acceptor"/>
    <property type="evidence" value="ECO:0007669"/>
    <property type="project" value="InterPro"/>
</dbReference>
<name>A0A810NA29_9ACTN</name>
<dbReference type="SUPFAM" id="SSF51905">
    <property type="entry name" value="FAD/NAD(P)-binding domain"/>
    <property type="match status" value="1"/>
</dbReference>
<reference evidence="2" key="1">
    <citation type="submission" date="2020-08" db="EMBL/GenBank/DDBJ databases">
        <title>Whole genome shotgun sequence of Polymorphospora rubra NBRC 101157.</title>
        <authorList>
            <person name="Komaki H."/>
            <person name="Tamura T."/>
        </authorList>
    </citation>
    <scope>NUCLEOTIDE SEQUENCE</scope>
    <source>
        <strain evidence="2">NBRC 101157</strain>
    </source>
</reference>
<dbReference type="InterPro" id="IPR002938">
    <property type="entry name" value="FAD-bd"/>
</dbReference>
<evidence type="ECO:0000259" key="1">
    <source>
        <dbReference type="Pfam" id="PF01494"/>
    </source>
</evidence>
<dbReference type="Pfam" id="PF01494">
    <property type="entry name" value="FAD_binding_3"/>
    <property type="match status" value="1"/>
</dbReference>
<dbReference type="InterPro" id="IPR036188">
    <property type="entry name" value="FAD/NAD-bd_sf"/>
</dbReference>
<evidence type="ECO:0000313" key="2">
    <source>
        <dbReference type="EMBL" id="BCJ69930.1"/>
    </source>
</evidence>
<dbReference type="PANTHER" id="PTHR42685:SF22">
    <property type="entry name" value="CONDITIONED MEDIUM FACTOR RECEPTOR 1"/>
    <property type="match status" value="1"/>
</dbReference>
<protein>
    <submittedName>
        <fullName evidence="2">Hyaluronate lyase</fullName>
    </submittedName>
</protein>
<gene>
    <name evidence="2" type="ORF">Prubr_69510</name>
</gene>